<organism evidence="7 8">
    <name type="scientific">Candidatus Falkowbacteria bacterium CG10_big_fil_rev_8_21_14_0_10_43_11</name>
    <dbReference type="NCBI Taxonomy" id="1974568"/>
    <lineage>
        <taxon>Bacteria</taxon>
        <taxon>Candidatus Falkowiibacteriota</taxon>
    </lineage>
</organism>
<protein>
    <recommendedName>
        <fullName evidence="1">DNA-directed RNA polymerase</fullName>
        <ecNumber evidence="1">2.7.7.6</ecNumber>
    </recommendedName>
</protein>
<dbReference type="SUPFAM" id="SSF64484">
    <property type="entry name" value="beta and beta-prime subunits of DNA dependent RNA-polymerase"/>
    <property type="match status" value="1"/>
</dbReference>
<dbReference type="InterPro" id="IPR037034">
    <property type="entry name" value="RNA_pol_Rpb2_2_sf"/>
</dbReference>
<evidence type="ECO:0000259" key="6">
    <source>
        <dbReference type="Pfam" id="PF04563"/>
    </source>
</evidence>
<dbReference type="Proteomes" id="UP000229335">
    <property type="component" value="Unassembled WGS sequence"/>
</dbReference>
<gene>
    <name evidence="7" type="ORF">COU00_01485</name>
</gene>
<sequence>MSNAKTKNTIERKFFSPQTSAMEMPDLIEVQKNSYRWFTEEGLRELFDEISPINDFIGRNLELYFDDYYLDESKFSEVESKAKNITYEAPLRVQARLYNKQTDKAIVQEVFLGDLPLMTERGTFVINGIERVVVSQLIRSAGVIFTAEMIKGKKYYGAKVIPNRGAWLEIETDANNVIW</sequence>
<dbReference type="GO" id="GO:0003899">
    <property type="term" value="F:DNA-directed RNA polymerase activity"/>
    <property type="evidence" value="ECO:0007669"/>
    <property type="project" value="UniProtKB-EC"/>
</dbReference>
<evidence type="ECO:0000256" key="2">
    <source>
        <dbReference type="ARBA" id="ARBA00022478"/>
    </source>
</evidence>
<reference evidence="8" key="1">
    <citation type="submission" date="2017-09" db="EMBL/GenBank/DDBJ databases">
        <title>Depth-based differentiation of microbial function through sediment-hosted aquifers and enrichment of novel symbionts in the deep terrestrial subsurface.</title>
        <authorList>
            <person name="Probst A.J."/>
            <person name="Ladd B."/>
            <person name="Jarett J.K."/>
            <person name="Geller-Mcgrath D.E."/>
            <person name="Sieber C.M.K."/>
            <person name="Emerson J.B."/>
            <person name="Anantharaman K."/>
            <person name="Thomas B.C."/>
            <person name="Malmstrom R."/>
            <person name="Stieglmeier M."/>
            <person name="Klingl A."/>
            <person name="Woyke T."/>
            <person name="Ryan C.M."/>
            <person name="Banfield J.F."/>
        </authorList>
    </citation>
    <scope>NUCLEOTIDE SEQUENCE [LARGE SCALE GENOMIC DNA]</scope>
</reference>
<comment type="caution">
    <text evidence="7">The sequence shown here is derived from an EMBL/GenBank/DDBJ whole genome shotgun (WGS) entry which is preliminary data.</text>
</comment>
<dbReference type="GO" id="GO:0003677">
    <property type="term" value="F:DNA binding"/>
    <property type="evidence" value="ECO:0007669"/>
    <property type="project" value="InterPro"/>
</dbReference>
<dbReference type="GO" id="GO:0006351">
    <property type="term" value="P:DNA-templated transcription"/>
    <property type="evidence" value="ECO:0007669"/>
    <property type="project" value="InterPro"/>
</dbReference>
<dbReference type="AlphaFoldDB" id="A0A2M6WMI9"/>
<dbReference type="InterPro" id="IPR007644">
    <property type="entry name" value="RNA_pol_bsu_protrusion"/>
</dbReference>
<keyword evidence="4" id="KW-0548">Nucleotidyltransferase</keyword>
<name>A0A2M6WMI9_9BACT</name>
<proteinExistence type="predicted"/>
<evidence type="ECO:0000256" key="1">
    <source>
        <dbReference type="ARBA" id="ARBA00012418"/>
    </source>
</evidence>
<keyword evidence="5" id="KW-0804">Transcription</keyword>
<dbReference type="Gene3D" id="3.90.1110.10">
    <property type="entry name" value="RNA polymerase Rpb2, domain 2"/>
    <property type="match status" value="1"/>
</dbReference>
<evidence type="ECO:0000256" key="3">
    <source>
        <dbReference type="ARBA" id="ARBA00022679"/>
    </source>
</evidence>
<evidence type="ECO:0000313" key="8">
    <source>
        <dbReference type="Proteomes" id="UP000229335"/>
    </source>
</evidence>
<keyword evidence="2 7" id="KW-0240">DNA-directed RNA polymerase</keyword>
<evidence type="ECO:0000313" key="7">
    <source>
        <dbReference type="EMBL" id="PIT93966.1"/>
    </source>
</evidence>
<dbReference type="GO" id="GO:0000428">
    <property type="term" value="C:DNA-directed RNA polymerase complex"/>
    <property type="evidence" value="ECO:0007669"/>
    <property type="project" value="UniProtKB-KW"/>
</dbReference>
<dbReference type="EC" id="2.7.7.6" evidence="1"/>
<feature type="non-terminal residue" evidence="7">
    <location>
        <position position="179"/>
    </location>
</feature>
<accession>A0A2M6WMI9</accession>
<dbReference type="Pfam" id="PF04563">
    <property type="entry name" value="RNA_pol_Rpb2_1"/>
    <property type="match status" value="1"/>
</dbReference>
<dbReference type="EMBL" id="PFAS01000021">
    <property type="protein sequence ID" value="PIT93966.1"/>
    <property type="molecule type" value="Genomic_DNA"/>
</dbReference>
<feature type="domain" description="RNA polymerase beta subunit protrusion" evidence="6">
    <location>
        <begin position="31"/>
        <end position="120"/>
    </location>
</feature>
<dbReference type="Gene3D" id="3.90.1100.10">
    <property type="match status" value="1"/>
</dbReference>
<evidence type="ECO:0000256" key="5">
    <source>
        <dbReference type="ARBA" id="ARBA00023163"/>
    </source>
</evidence>
<keyword evidence="3" id="KW-0808">Transferase</keyword>
<evidence type="ECO:0000256" key="4">
    <source>
        <dbReference type="ARBA" id="ARBA00022695"/>
    </source>
</evidence>